<dbReference type="OrthoDB" id="6629784at2"/>
<gene>
    <name evidence="1" type="ORF">N476_23940</name>
</gene>
<comment type="caution">
    <text evidence="1">The sequence shown here is derived from an EMBL/GenBank/DDBJ whole genome shotgun (WGS) entry which is preliminary data.</text>
</comment>
<dbReference type="AlphaFoldDB" id="A0A167C0B2"/>
<name>A0A167C0B2_9GAMM</name>
<organism evidence="1 2">
    <name type="scientific">Pseudoalteromonas luteoviolacea H33</name>
    <dbReference type="NCBI Taxonomy" id="1365251"/>
    <lineage>
        <taxon>Bacteria</taxon>
        <taxon>Pseudomonadati</taxon>
        <taxon>Pseudomonadota</taxon>
        <taxon>Gammaproteobacteria</taxon>
        <taxon>Alteromonadales</taxon>
        <taxon>Pseudoalteromonadaceae</taxon>
        <taxon>Pseudoalteromonas</taxon>
    </lineage>
</organism>
<sequence length="119" mass="13379">MKSFVLVLINFYQNYLSPYKGFCCAHAALNKGDSCSEAVKKIIIKCGLWTSYPLIKARFNECKAAYKQLSDNDKKKPKDKNKKDTWYDCCDPSAACEVGNCIPKKGCDLPDLPCDCSLF</sequence>
<reference evidence="1 2" key="1">
    <citation type="submission" date="2013-07" db="EMBL/GenBank/DDBJ databases">
        <title>Comparative Genomic and Metabolomic Analysis of Twelve Strains of Pseudoalteromonas luteoviolacea.</title>
        <authorList>
            <person name="Vynne N.G."/>
            <person name="Mansson M."/>
            <person name="Gram L."/>
        </authorList>
    </citation>
    <scope>NUCLEOTIDE SEQUENCE [LARGE SCALE GENOMIC DNA]</scope>
    <source>
        <strain evidence="1 2">H33</strain>
    </source>
</reference>
<dbReference type="InterPro" id="IPR002696">
    <property type="entry name" value="Membr_insert_effic_factor_YidD"/>
</dbReference>
<accession>A0A167C0B2</accession>
<evidence type="ECO:0000313" key="1">
    <source>
        <dbReference type="EMBL" id="KZN47097.1"/>
    </source>
</evidence>
<dbReference type="Proteomes" id="UP000076503">
    <property type="component" value="Unassembled WGS sequence"/>
</dbReference>
<dbReference type="NCBIfam" id="TIGR00278">
    <property type="entry name" value="membrane protein insertion efficiency factor YidD"/>
    <property type="match status" value="1"/>
</dbReference>
<dbReference type="PATRIC" id="fig|1365251.3.peg.4260"/>
<evidence type="ECO:0008006" key="3">
    <source>
        <dbReference type="Google" id="ProtNLM"/>
    </source>
</evidence>
<protein>
    <recommendedName>
        <fullName evidence="3">Membrane protein insertion efficiency factor YidD</fullName>
    </recommendedName>
</protein>
<evidence type="ECO:0000313" key="2">
    <source>
        <dbReference type="Proteomes" id="UP000076503"/>
    </source>
</evidence>
<dbReference type="EMBL" id="AUXZ01000105">
    <property type="protein sequence ID" value="KZN47097.1"/>
    <property type="molecule type" value="Genomic_DNA"/>
</dbReference>
<proteinExistence type="predicted"/>
<dbReference type="SMART" id="SM01234">
    <property type="entry name" value="Haemolytic"/>
    <property type="match status" value="1"/>
</dbReference>
<dbReference type="RefSeq" id="WP_063363479.1">
    <property type="nucleotide sequence ID" value="NZ_AUXZ01000105.1"/>
</dbReference>